<evidence type="ECO:0000256" key="11">
    <source>
        <dbReference type="ARBA" id="ARBA00038905"/>
    </source>
</evidence>
<keyword evidence="9" id="KW-0234">DNA repair</keyword>
<keyword evidence="15" id="KW-1185">Reference proteome</keyword>
<reference evidence="14 15" key="1">
    <citation type="submission" date="2013-08" db="EMBL/GenBank/DDBJ databases">
        <authorList>
            <person name="Weinstock G."/>
            <person name="Sodergren E."/>
            <person name="Wylie T."/>
            <person name="Fulton L."/>
            <person name="Fulton R."/>
            <person name="Fronick C."/>
            <person name="O'Laughlin M."/>
            <person name="Godfrey J."/>
            <person name="Miner T."/>
            <person name="Herter B."/>
            <person name="Appelbaum E."/>
            <person name="Cordes M."/>
            <person name="Lek S."/>
            <person name="Wollam A."/>
            <person name="Pepin K.H."/>
            <person name="Palsikar V.B."/>
            <person name="Mitreva M."/>
            <person name="Wilson R.K."/>
        </authorList>
    </citation>
    <scope>NUCLEOTIDE SEQUENCE [LARGE SCALE GENOMIC DNA]</scope>
    <source>
        <strain evidence="14 15">ATCC BAA-474</strain>
    </source>
</reference>
<organism evidence="14 15">
    <name type="scientific">Cetobacterium somerae ATCC BAA-474</name>
    <dbReference type="NCBI Taxonomy" id="1319815"/>
    <lineage>
        <taxon>Bacteria</taxon>
        <taxon>Fusobacteriati</taxon>
        <taxon>Fusobacteriota</taxon>
        <taxon>Fusobacteriia</taxon>
        <taxon>Fusobacteriales</taxon>
        <taxon>Fusobacteriaceae</taxon>
        <taxon>Cetobacterium</taxon>
    </lineage>
</organism>
<sequence length="131" mass="15429">MKKIIEVVGAILENPNGDIFCAMRPKDKTFPGMWEFPGGKIEEGEEPKRALEREIKEELNIDIRADKLFDEVQKEYEEFVIKLSTYNCTVLDFSEFKLIEHQEFKWMEKESLMTLDWVPTDIPTVEKLVKL</sequence>
<dbReference type="GO" id="GO:0044716">
    <property type="term" value="F:8-oxo-GDP phosphatase activity"/>
    <property type="evidence" value="ECO:0007669"/>
    <property type="project" value="TreeGrafter"/>
</dbReference>
<keyword evidence="7 12" id="KW-0378">Hydrolase</keyword>
<keyword evidence="5" id="KW-0479">Metal-binding</keyword>
<dbReference type="GO" id="GO:0006260">
    <property type="term" value="P:DNA replication"/>
    <property type="evidence" value="ECO:0007669"/>
    <property type="project" value="UniProtKB-KW"/>
</dbReference>
<evidence type="ECO:0000256" key="6">
    <source>
        <dbReference type="ARBA" id="ARBA00022763"/>
    </source>
</evidence>
<comment type="catalytic activity">
    <reaction evidence="10">
        <text>8-oxo-dGTP + H2O = 8-oxo-dGMP + diphosphate + H(+)</text>
        <dbReference type="Rhea" id="RHEA:31575"/>
        <dbReference type="ChEBI" id="CHEBI:15377"/>
        <dbReference type="ChEBI" id="CHEBI:15378"/>
        <dbReference type="ChEBI" id="CHEBI:33019"/>
        <dbReference type="ChEBI" id="CHEBI:63224"/>
        <dbReference type="ChEBI" id="CHEBI:77896"/>
        <dbReference type="EC" id="3.6.1.55"/>
    </reaction>
</comment>
<keyword evidence="4" id="KW-0235">DNA replication</keyword>
<dbReference type="EC" id="3.6.1.55" evidence="11"/>
<dbReference type="InterPro" id="IPR047127">
    <property type="entry name" value="MutT-like"/>
</dbReference>
<dbReference type="CDD" id="cd03425">
    <property type="entry name" value="NUDIX_MutT_NudA_like"/>
    <property type="match status" value="1"/>
</dbReference>
<dbReference type="PROSITE" id="PS51462">
    <property type="entry name" value="NUDIX"/>
    <property type="match status" value="1"/>
</dbReference>
<proteinExistence type="inferred from homology"/>
<dbReference type="SUPFAM" id="SSF55811">
    <property type="entry name" value="Nudix"/>
    <property type="match status" value="1"/>
</dbReference>
<protein>
    <recommendedName>
        <fullName evidence="11">8-oxo-dGTP diphosphatase</fullName>
        <ecNumber evidence="11">3.6.1.55</ecNumber>
    </recommendedName>
</protein>
<dbReference type="Gene3D" id="3.90.79.10">
    <property type="entry name" value="Nucleoside Triphosphate Pyrophosphohydrolase"/>
    <property type="match status" value="1"/>
</dbReference>
<dbReference type="GO" id="GO:0008413">
    <property type="term" value="F:8-oxo-7,8-dihydroguanosine triphosphate pyrophosphatase activity"/>
    <property type="evidence" value="ECO:0007669"/>
    <property type="project" value="TreeGrafter"/>
</dbReference>
<dbReference type="STRING" id="1319815.HMPREF0202_02449"/>
<dbReference type="GO" id="GO:0044715">
    <property type="term" value="F:8-oxo-dGDP phosphatase activity"/>
    <property type="evidence" value="ECO:0007669"/>
    <property type="project" value="TreeGrafter"/>
</dbReference>
<dbReference type="EMBL" id="AXZF01000123">
    <property type="protein sequence ID" value="ERT66983.1"/>
    <property type="molecule type" value="Genomic_DNA"/>
</dbReference>
<dbReference type="InterPro" id="IPR020476">
    <property type="entry name" value="Nudix_hydrolase"/>
</dbReference>
<dbReference type="HOGENOM" id="CLU_037162_19_1_0"/>
<dbReference type="PANTHER" id="PTHR47707:SF1">
    <property type="entry name" value="NUDIX HYDROLASE FAMILY PROTEIN"/>
    <property type="match status" value="1"/>
</dbReference>
<evidence type="ECO:0000256" key="4">
    <source>
        <dbReference type="ARBA" id="ARBA00022705"/>
    </source>
</evidence>
<evidence type="ECO:0000256" key="5">
    <source>
        <dbReference type="ARBA" id="ARBA00022723"/>
    </source>
</evidence>
<keyword evidence="6" id="KW-0227">DNA damage</keyword>
<dbReference type="RefSeq" id="WP_023051979.1">
    <property type="nucleotide sequence ID" value="NZ_CP173065.2"/>
</dbReference>
<dbReference type="InterPro" id="IPR000086">
    <property type="entry name" value="NUDIX_hydrolase_dom"/>
</dbReference>
<dbReference type="GO" id="GO:0006281">
    <property type="term" value="P:DNA repair"/>
    <property type="evidence" value="ECO:0007669"/>
    <property type="project" value="UniProtKB-KW"/>
</dbReference>
<evidence type="ECO:0000313" key="15">
    <source>
        <dbReference type="Proteomes" id="UP000017081"/>
    </source>
</evidence>
<comment type="caution">
    <text evidence="14">The sequence shown here is derived from an EMBL/GenBank/DDBJ whole genome shotgun (WGS) entry which is preliminary data.</text>
</comment>
<evidence type="ECO:0000259" key="13">
    <source>
        <dbReference type="PROSITE" id="PS51462"/>
    </source>
</evidence>
<name>U7V858_9FUSO</name>
<keyword evidence="3" id="KW-0515">Mutator protein</keyword>
<gene>
    <name evidence="14" type="ORF">HMPREF0202_02449</name>
</gene>
<dbReference type="AlphaFoldDB" id="U7V858"/>
<dbReference type="Proteomes" id="UP000017081">
    <property type="component" value="Unassembled WGS sequence"/>
</dbReference>
<feature type="domain" description="Nudix hydrolase" evidence="13">
    <location>
        <begin position="3"/>
        <end position="129"/>
    </location>
</feature>
<dbReference type="GO" id="GO:0035539">
    <property type="term" value="F:8-oxo-7,8-dihydrodeoxyguanosine triphosphate pyrophosphatase activity"/>
    <property type="evidence" value="ECO:0007669"/>
    <property type="project" value="UniProtKB-EC"/>
</dbReference>
<dbReference type="GO" id="GO:0046872">
    <property type="term" value="F:metal ion binding"/>
    <property type="evidence" value="ECO:0007669"/>
    <property type="project" value="UniProtKB-KW"/>
</dbReference>
<evidence type="ECO:0000256" key="3">
    <source>
        <dbReference type="ARBA" id="ARBA00022457"/>
    </source>
</evidence>
<dbReference type="Pfam" id="PF00293">
    <property type="entry name" value="NUDIX"/>
    <property type="match status" value="1"/>
</dbReference>
<dbReference type="InterPro" id="IPR015797">
    <property type="entry name" value="NUDIX_hydrolase-like_dom_sf"/>
</dbReference>
<keyword evidence="8" id="KW-0460">Magnesium</keyword>
<evidence type="ECO:0000256" key="8">
    <source>
        <dbReference type="ARBA" id="ARBA00022842"/>
    </source>
</evidence>
<accession>U7V858</accession>
<evidence type="ECO:0000256" key="2">
    <source>
        <dbReference type="ARBA" id="ARBA00005582"/>
    </source>
</evidence>
<dbReference type="PANTHER" id="PTHR47707">
    <property type="entry name" value="8-OXO-DGTP DIPHOSPHATASE"/>
    <property type="match status" value="1"/>
</dbReference>
<dbReference type="InterPro" id="IPR020084">
    <property type="entry name" value="NUDIX_hydrolase_CS"/>
</dbReference>
<dbReference type="PROSITE" id="PS00893">
    <property type="entry name" value="NUDIX_BOX"/>
    <property type="match status" value="1"/>
</dbReference>
<dbReference type="eggNOG" id="COG0494">
    <property type="taxonomic scope" value="Bacteria"/>
</dbReference>
<evidence type="ECO:0000313" key="14">
    <source>
        <dbReference type="EMBL" id="ERT66983.1"/>
    </source>
</evidence>
<comment type="similarity">
    <text evidence="2 12">Belongs to the Nudix hydrolase family.</text>
</comment>
<comment type="cofactor">
    <cofactor evidence="1">
        <name>Mg(2+)</name>
        <dbReference type="ChEBI" id="CHEBI:18420"/>
    </cofactor>
</comment>
<evidence type="ECO:0000256" key="9">
    <source>
        <dbReference type="ARBA" id="ARBA00023204"/>
    </source>
</evidence>
<evidence type="ECO:0000256" key="10">
    <source>
        <dbReference type="ARBA" id="ARBA00035861"/>
    </source>
</evidence>
<evidence type="ECO:0000256" key="1">
    <source>
        <dbReference type="ARBA" id="ARBA00001946"/>
    </source>
</evidence>
<evidence type="ECO:0000256" key="7">
    <source>
        <dbReference type="ARBA" id="ARBA00022801"/>
    </source>
</evidence>
<dbReference type="PRINTS" id="PR00502">
    <property type="entry name" value="NUDIXFAMILY"/>
</dbReference>
<evidence type="ECO:0000256" key="12">
    <source>
        <dbReference type="RuleBase" id="RU003476"/>
    </source>
</evidence>